<feature type="domain" description="Histidine kinase" evidence="24">
    <location>
        <begin position="321"/>
        <end position="542"/>
    </location>
</feature>
<dbReference type="InterPro" id="IPR011006">
    <property type="entry name" value="CheY-like_superfamily"/>
</dbReference>
<dbReference type="SUPFAM" id="SSF52172">
    <property type="entry name" value="CheY-like"/>
    <property type="match status" value="1"/>
</dbReference>
<dbReference type="Pfam" id="PF02518">
    <property type="entry name" value="HATPase_c"/>
    <property type="match status" value="1"/>
</dbReference>
<dbReference type="CDD" id="cd17546">
    <property type="entry name" value="REC_hyHK_CKI1_RcsC-like"/>
    <property type="match status" value="1"/>
</dbReference>
<feature type="transmembrane region" description="Helical" evidence="23">
    <location>
        <begin position="217"/>
        <end position="239"/>
    </location>
</feature>
<evidence type="ECO:0000256" key="22">
    <source>
        <dbReference type="SAM" id="Coils"/>
    </source>
</evidence>
<feature type="transmembrane region" description="Helical" evidence="23">
    <location>
        <begin position="12"/>
        <end position="33"/>
    </location>
</feature>
<keyword evidence="28" id="KW-1185">Reference proteome</keyword>
<evidence type="ECO:0000256" key="14">
    <source>
        <dbReference type="ARBA" id="ARBA00023012"/>
    </source>
</evidence>
<accession>A0A1V4SHL4</accession>
<dbReference type="InterPro" id="IPR036890">
    <property type="entry name" value="HATPase_C_sf"/>
</dbReference>
<gene>
    <name evidence="27" type="primary">luxQ</name>
    <name evidence="27" type="ORF">CLHUN_33890</name>
</gene>
<keyword evidence="13 23" id="KW-1133">Transmembrane helix</keyword>
<evidence type="ECO:0000256" key="17">
    <source>
        <dbReference type="ARBA" id="ARBA00064003"/>
    </source>
</evidence>
<dbReference type="Gene3D" id="1.10.287.130">
    <property type="match status" value="1"/>
</dbReference>
<feature type="modified residue" description="4-aspartylphosphate" evidence="21">
    <location>
        <position position="615"/>
    </location>
</feature>
<keyword evidence="14" id="KW-0902">Two-component regulatory system</keyword>
<dbReference type="Proteomes" id="UP000191554">
    <property type="component" value="Unassembled WGS sequence"/>
</dbReference>
<dbReference type="STRING" id="48256.CLHUN_33890"/>
<evidence type="ECO:0000256" key="20">
    <source>
        <dbReference type="PROSITE-ProRule" id="PRU00110"/>
    </source>
</evidence>
<dbReference type="PANTHER" id="PTHR45339:SF1">
    <property type="entry name" value="HYBRID SIGNAL TRANSDUCTION HISTIDINE KINASE J"/>
    <property type="match status" value="1"/>
</dbReference>
<dbReference type="Pfam" id="PF01627">
    <property type="entry name" value="Hpt"/>
    <property type="match status" value="1"/>
</dbReference>
<dbReference type="FunFam" id="1.10.287.130:FF:000002">
    <property type="entry name" value="Two-component osmosensing histidine kinase"/>
    <property type="match status" value="1"/>
</dbReference>
<dbReference type="EMBL" id="MZGX01000025">
    <property type="protein sequence ID" value="OPX42737.1"/>
    <property type="molecule type" value="Genomic_DNA"/>
</dbReference>
<dbReference type="Gene3D" id="3.40.50.2300">
    <property type="match status" value="1"/>
</dbReference>
<dbReference type="InterPro" id="IPR003661">
    <property type="entry name" value="HisK_dim/P_dom"/>
</dbReference>
<dbReference type="Gene3D" id="1.20.120.160">
    <property type="entry name" value="HPT domain"/>
    <property type="match status" value="1"/>
</dbReference>
<evidence type="ECO:0000313" key="27">
    <source>
        <dbReference type="EMBL" id="OPX42737.1"/>
    </source>
</evidence>
<evidence type="ECO:0000256" key="8">
    <source>
        <dbReference type="ARBA" id="ARBA00022679"/>
    </source>
</evidence>
<evidence type="ECO:0000256" key="15">
    <source>
        <dbReference type="ARBA" id="ARBA00023136"/>
    </source>
</evidence>
<dbReference type="GO" id="GO:0000155">
    <property type="term" value="F:phosphorelay sensor kinase activity"/>
    <property type="evidence" value="ECO:0007669"/>
    <property type="project" value="InterPro"/>
</dbReference>
<evidence type="ECO:0000256" key="7">
    <source>
        <dbReference type="ARBA" id="ARBA00022553"/>
    </source>
</evidence>
<dbReference type="CDD" id="cd16922">
    <property type="entry name" value="HATPase_EvgS-ArcB-TorS-like"/>
    <property type="match status" value="1"/>
</dbReference>
<dbReference type="SMART" id="SM00387">
    <property type="entry name" value="HATPase_c"/>
    <property type="match status" value="1"/>
</dbReference>
<evidence type="ECO:0000256" key="19">
    <source>
        <dbReference type="ARBA" id="ARBA00074306"/>
    </source>
</evidence>
<protein>
    <recommendedName>
        <fullName evidence="19">Circadian input-output histidine kinase CikA</fullName>
        <ecNumber evidence="4">2.7.13.3</ecNumber>
    </recommendedName>
    <alternativeName>
        <fullName evidence="18">Sensory/regulatory protein RpfC</fullName>
    </alternativeName>
    <alternativeName>
        <fullName evidence="5">Stage 0 sporulation protein A homolog</fullName>
    </alternativeName>
</protein>
<evidence type="ECO:0000256" key="9">
    <source>
        <dbReference type="ARBA" id="ARBA00022692"/>
    </source>
</evidence>
<evidence type="ECO:0000256" key="12">
    <source>
        <dbReference type="ARBA" id="ARBA00022840"/>
    </source>
</evidence>
<name>A0A1V4SHL4_RUMHU</name>
<comment type="caution">
    <text evidence="27">The sequence shown here is derived from an EMBL/GenBank/DDBJ whole genome shotgun (WGS) entry which is preliminary data.</text>
</comment>
<evidence type="ECO:0000256" key="3">
    <source>
        <dbReference type="ARBA" id="ARBA00006402"/>
    </source>
</evidence>
<evidence type="ECO:0000256" key="1">
    <source>
        <dbReference type="ARBA" id="ARBA00000085"/>
    </source>
</evidence>
<comment type="catalytic activity">
    <reaction evidence="1">
        <text>ATP + protein L-histidine = ADP + protein N-phospho-L-histidine.</text>
        <dbReference type="EC" id="2.7.13.3"/>
    </reaction>
</comment>
<dbReference type="RefSeq" id="WP_165755779.1">
    <property type="nucleotide sequence ID" value="NZ_MZGX01000025.1"/>
</dbReference>
<dbReference type="Gene3D" id="3.30.565.10">
    <property type="entry name" value="Histidine kinase-like ATPase, C-terminal domain"/>
    <property type="match status" value="1"/>
</dbReference>
<evidence type="ECO:0000256" key="6">
    <source>
        <dbReference type="ARBA" id="ARBA00022475"/>
    </source>
</evidence>
<dbReference type="SUPFAM" id="SSF47384">
    <property type="entry name" value="Homodimeric domain of signal transducing histidine kinase"/>
    <property type="match status" value="1"/>
</dbReference>
<feature type="coiled-coil region" evidence="22">
    <location>
        <begin position="287"/>
        <end position="314"/>
    </location>
</feature>
<dbReference type="FunFam" id="3.30.565.10:FF:000010">
    <property type="entry name" value="Sensor histidine kinase RcsC"/>
    <property type="match status" value="1"/>
</dbReference>
<dbReference type="SMART" id="SM00448">
    <property type="entry name" value="REC"/>
    <property type="match status" value="1"/>
</dbReference>
<evidence type="ECO:0000259" key="26">
    <source>
        <dbReference type="PROSITE" id="PS50894"/>
    </source>
</evidence>
<dbReference type="GO" id="GO:0016787">
    <property type="term" value="F:hydrolase activity"/>
    <property type="evidence" value="ECO:0007669"/>
    <property type="project" value="UniProtKB-KW"/>
</dbReference>
<keyword evidence="27" id="KW-0378">Hydrolase</keyword>
<evidence type="ECO:0000259" key="25">
    <source>
        <dbReference type="PROSITE" id="PS50110"/>
    </source>
</evidence>
<keyword evidence="10" id="KW-0547">Nucleotide-binding</keyword>
<keyword evidence="7 21" id="KW-0597">Phosphoprotein</keyword>
<evidence type="ECO:0000256" key="18">
    <source>
        <dbReference type="ARBA" id="ARBA00068150"/>
    </source>
</evidence>
<evidence type="ECO:0000256" key="21">
    <source>
        <dbReference type="PROSITE-ProRule" id="PRU00169"/>
    </source>
</evidence>
<keyword evidence="8 27" id="KW-0808">Transferase</keyword>
<comment type="similarity">
    <text evidence="3">In the N-terminal section; belongs to the phytochrome family.</text>
</comment>
<evidence type="ECO:0000313" key="28">
    <source>
        <dbReference type="Proteomes" id="UP000191554"/>
    </source>
</evidence>
<dbReference type="InterPro" id="IPR001789">
    <property type="entry name" value="Sig_transdc_resp-reg_receiver"/>
</dbReference>
<dbReference type="InterPro" id="IPR003594">
    <property type="entry name" value="HATPase_dom"/>
</dbReference>
<dbReference type="Pfam" id="PF00512">
    <property type="entry name" value="HisKA"/>
    <property type="match status" value="1"/>
</dbReference>
<keyword evidence="22" id="KW-0175">Coiled coil</keyword>
<keyword evidence="15 23" id="KW-0472">Membrane</keyword>
<evidence type="ECO:0000256" key="13">
    <source>
        <dbReference type="ARBA" id="ARBA00022989"/>
    </source>
</evidence>
<dbReference type="GO" id="GO:0005886">
    <property type="term" value="C:plasma membrane"/>
    <property type="evidence" value="ECO:0007669"/>
    <property type="project" value="UniProtKB-SubCell"/>
</dbReference>
<evidence type="ECO:0000256" key="10">
    <source>
        <dbReference type="ARBA" id="ARBA00022741"/>
    </source>
</evidence>
<dbReference type="SUPFAM" id="SSF55874">
    <property type="entry name" value="ATPase domain of HSP90 chaperone/DNA topoisomerase II/histidine kinase"/>
    <property type="match status" value="1"/>
</dbReference>
<dbReference type="EC" id="2.7.13.3" evidence="4"/>
<feature type="modified residue" description="Phosphohistidine" evidence="20">
    <location>
        <position position="766"/>
    </location>
</feature>
<organism evidence="27 28">
    <name type="scientific">Ruminiclostridium hungatei</name>
    <name type="common">Clostridium hungatei</name>
    <dbReference type="NCBI Taxonomy" id="48256"/>
    <lineage>
        <taxon>Bacteria</taxon>
        <taxon>Bacillati</taxon>
        <taxon>Bacillota</taxon>
        <taxon>Clostridia</taxon>
        <taxon>Eubacteriales</taxon>
        <taxon>Oscillospiraceae</taxon>
        <taxon>Ruminiclostridium</taxon>
    </lineage>
</organism>
<comment type="subcellular location">
    <subcellularLocation>
        <location evidence="2">Cell membrane</location>
        <topology evidence="2">Multi-pass membrane protein</topology>
    </subcellularLocation>
</comment>
<dbReference type="SMART" id="SM00388">
    <property type="entry name" value="HisKA"/>
    <property type="match status" value="1"/>
</dbReference>
<evidence type="ECO:0000256" key="23">
    <source>
        <dbReference type="SAM" id="Phobius"/>
    </source>
</evidence>
<dbReference type="CDD" id="cd00082">
    <property type="entry name" value="HisKA"/>
    <property type="match status" value="1"/>
</dbReference>
<dbReference type="Pfam" id="PF00072">
    <property type="entry name" value="Response_reg"/>
    <property type="match status" value="1"/>
</dbReference>
<dbReference type="PANTHER" id="PTHR45339">
    <property type="entry name" value="HYBRID SIGNAL TRANSDUCTION HISTIDINE KINASE J"/>
    <property type="match status" value="1"/>
</dbReference>
<evidence type="ECO:0000256" key="4">
    <source>
        <dbReference type="ARBA" id="ARBA00012438"/>
    </source>
</evidence>
<evidence type="ECO:0000259" key="24">
    <source>
        <dbReference type="PROSITE" id="PS50109"/>
    </source>
</evidence>
<dbReference type="AlphaFoldDB" id="A0A1V4SHL4"/>
<evidence type="ECO:0000256" key="11">
    <source>
        <dbReference type="ARBA" id="ARBA00022777"/>
    </source>
</evidence>
<dbReference type="PROSITE" id="PS50109">
    <property type="entry name" value="HIS_KIN"/>
    <property type="match status" value="1"/>
</dbReference>
<keyword evidence="9 23" id="KW-0812">Transmembrane</keyword>
<dbReference type="GO" id="GO:0005524">
    <property type="term" value="F:ATP binding"/>
    <property type="evidence" value="ECO:0007669"/>
    <property type="project" value="UniProtKB-KW"/>
</dbReference>
<dbReference type="SUPFAM" id="SSF47226">
    <property type="entry name" value="Histidine-containing phosphotransfer domain, HPT domain"/>
    <property type="match status" value="1"/>
</dbReference>
<proteinExistence type="inferred from homology"/>
<evidence type="ECO:0000256" key="5">
    <source>
        <dbReference type="ARBA" id="ARBA00018672"/>
    </source>
</evidence>
<dbReference type="InterPro" id="IPR005467">
    <property type="entry name" value="His_kinase_dom"/>
</dbReference>
<dbReference type="InterPro" id="IPR036097">
    <property type="entry name" value="HisK_dim/P_sf"/>
</dbReference>
<feature type="domain" description="HPt" evidence="26">
    <location>
        <begin position="727"/>
        <end position="821"/>
    </location>
</feature>
<dbReference type="InterPro" id="IPR004358">
    <property type="entry name" value="Sig_transdc_His_kin-like_C"/>
</dbReference>
<comment type="function">
    <text evidence="16">May play the central regulatory role in sporulation. It may be an element of the effector pathway responsible for the activation of sporulation genes in response to nutritional stress. Spo0A may act in concert with spo0H (a sigma factor) to control the expression of some genes that are critical to the sporulation process.</text>
</comment>
<dbReference type="PRINTS" id="PR00344">
    <property type="entry name" value="BCTRLSENSOR"/>
</dbReference>
<dbReference type="InterPro" id="IPR036641">
    <property type="entry name" value="HPT_dom_sf"/>
</dbReference>
<feature type="domain" description="Response regulatory" evidence="25">
    <location>
        <begin position="566"/>
        <end position="685"/>
    </location>
</feature>
<keyword evidence="12" id="KW-0067">ATP-binding</keyword>
<keyword evidence="6" id="KW-1003">Cell membrane</keyword>
<dbReference type="PROSITE" id="PS50110">
    <property type="entry name" value="RESPONSE_REGULATORY"/>
    <property type="match status" value="1"/>
</dbReference>
<sequence>MKSQIAIKQSTISGLILGIFFLIAALLIGSIVYMRSSIQAEQAAERRRTEFKQLGIDLADASDYLTDEARKYAITTDLVHLQRYWEEINNTQTRDKVILKLKELESPEQELELLAKAKQHSDALVNTERQSMRLVLEALEVPEARMAPEVAAYQLSQAEKILGSAEKLDKAREIMFDAQYDSDKKEIMEPIARFQEVMNARLENELEAARSATANAAVVQIVLALIIICAIALLISTLFKYVTYPVNSYTRLLRNFSFEDDKFSLKPEGTLELQQLANTFNELYFSFHDELQKRREAEKTMRSAKEEAELANNAKSEFLASMSHEIRTPLNTIIGYQFLLNETYLEARQKEYCDKIGMVASNLLGLINGILDFSKIEAGKMLLESVEFNIVQAVQDIYGMVGVEAGRRGLELRLNLGENIPGLLTGDVTRLKQVMLNLLSNAIKFTEKGSITIGLDCKPGSNSSVLACISVEDTGIGISQEQVAVIFDHFTQGDASTTRKYGGTGLGLAICKRIAELMNGTIEVASEPGKGSCFRFSAELAVPDHLLGAEGEKEKGPVCSSFINKRVLLVEDNEINLLMTKEILNGMGFEAYLADSGQAAVKLAGKYKFDVILMDIRMPGMDGYETTRKIRQMEACGEIPETPIIALTADAVDGVAEKAQTAGMNGFLTKPLYPSKLAQMLWQFIGSDGSGAEELGKAYSEAENEEYCSYEAGSGVFERGIAKLGGNRKRYAGILGVFIEGHSADGEKILSLYRSKKNAELGEAVHRLKGLTGSLGANELYEMCQKLEVLLKAHAPKRQIINIMERIASELGALCKQAAILIETEAGTQADTAGDPAVNFSDVIANLMNYVVIADSEAKDYFMENSGVIKGNLDQETFSQLKKAIMEFDFEQAELYLGGIPAG</sequence>
<dbReference type="PROSITE" id="PS50894">
    <property type="entry name" value="HPT"/>
    <property type="match status" value="1"/>
</dbReference>
<comment type="subunit">
    <text evidence="17">At low DSF concentrations, interacts with RpfF.</text>
</comment>
<dbReference type="InterPro" id="IPR008207">
    <property type="entry name" value="Sig_transdc_His_kin_Hpt_dom"/>
</dbReference>
<evidence type="ECO:0000256" key="2">
    <source>
        <dbReference type="ARBA" id="ARBA00004651"/>
    </source>
</evidence>
<reference evidence="27 28" key="1">
    <citation type="submission" date="2017-03" db="EMBL/GenBank/DDBJ databases">
        <title>Genome sequence of Clostridium hungatei DSM 14427.</title>
        <authorList>
            <person name="Poehlein A."/>
            <person name="Daniel R."/>
        </authorList>
    </citation>
    <scope>NUCLEOTIDE SEQUENCE [LARGE SCALE GENOMIC DNA]</scope>
    <source>
        <strain evidence="27 28">DSM 14427</strain>
    </source>
</reference>
<keyword evidence="11 27" id="KW-0418">Kinase</keyword>
<evidence type="ECO:0000256" key="16">
    <source>
        <dbReference type="ARBA" id="ARBA00024867"/>
    </source>
</evidence>